<feature type="region of interest" description="Disordered" evidence="1">
    <location>
        <begin position="64"/>
        <end position="88"/>
    </location>
</feature>
<dbReference type="EMBL" id="CCKQ01012353">
    <property type="protein sequence ID" value="CDW83965.1"/>
    <property type="molecule type" value="Genomic_DNA"/>
</dbReference>
<proteinExistence type="predicted"/>
<evidence type="ECO:0000313" key="3">
    <source>
        <dbReference type="Proteomes" id="UP000039865"/>
    </source>
</evidence>
<evidence type="ECO:0000256" key="1">
    <source>
        <dbReference type="SAM" id="MobiDB-lite"/>
    </source>
</evidence>
<reference evidence="2 3" key="1">
    <citation type="submission" date="2014-06" db="EMBL/GenBank/DDBJ databases">
        <authorList>
            <person name="Swart Estienne"/>
        </authorList>
    </citation>
    <scope>NUCLEOTIDE SEQUENCE [LARGE SCALE GENOMIC DNA]</scope>
    <source>
        <strain evidence="2 3">130c</strain>
    </source>
</reference>
<sequence>MFSEQATFSLTESILTIKQSGDIFAVHKKLESIMTDFLLNLTENEAKVISLNILEKFEEQQIEQNKGVRQSQNFQVKPQPSPISQSHVNNNNVSAQLKFKDSDNLLSRKRSHDNTNASYLDQPTNIMKSIMPKSANKQLNTNRSSVAKDVRKPVAQIQLINKTHIPNTTALTRRSSIINVDKPSRDSTSREQFYDYLFKEGEKSQKVRVFEQQKMVQELQNCTFKPAIIPLMKNRSNSSLNMNHSQKDRSFNEAQDHADVHNRLYQKQEEIKQKKEQLKSEFTKHDLRECTFQPNIGKKPEIRRGDCDSIDNFGFNRSTSPVIRVESRFSQIQSVLKDTQNSTNKKERLFKRILNETAVNKASNDNSQLGVSGLGKFRYSQENTAKKGSAKANKSNGVHHNRNYSYADNAKLMHMLKSSEAKSTLDFNTISASSNISLNYR</sequence>
<accession>A0A078ANP3</accession>
<dbReference type="AlphaFoldDB" id="A0A078ANP3"/>
<gene>
    <name evidence="2" type="primary">Contig11967.g12800</name>
    <name evidence="2" type="ORF">STYLEM_13020</name>
</gene>
<keyword evidence="3" id="KW-1185">Reference proteome</keyword>
<evidence type="ECO:0000313" key="2">
    <source>
        <dbReference type="EMBL" id="CDW83965.1"/>
    </source>
</evidence>
<name>A0A078ANP3_STYLE</name>
<dbReference type="Proteomes" id="UP000039865">
    <property type="component" value="Unassembled WGS sequence"/>
</dbReference>
<organism evidence="2 3">
    <name type="scientific">Stylonychia lemnae</name>
    <name type="common">Ciliate</name>
    <dbReference type="NCBI Taxonomy" id="5949"/>
    <lineage>
        <taxon>Eukaryota</taxon>
        <taxon>Sar</taxon>
        <taxon>Alveolata</taxon>
        <taxon>Ciliophora</taxon>
        <taxon>Intramacronucleata</taxon>
        <taxon>Spirotrichea</taxon>
        <taxon>Stichotrichia</taxon>
        <taxon>Sporadotrichida</taxon>
        <taxon>Oxytrichidae</taxon>
        <taxon>Stylonychinae</taxon>
        <taxon>Stylonychia</taxon>
    </lineage>
</organism>
<dbReference type="InParanoid" id="A0A078ANP3"/>
<protein>
    <submittedName>
        <fullName evidence="2">Uncharacterized protein</fullName>
    </submittedName>
</protein>